<dbReference type="InterPro" id="IPR036591">
    <property type="entry name" value="YggU-like_sf"/>
</dbReference>
<gene>
    <name evidence="3" type="ORF">HAHE_29010</name>
</gene>
<dbReference type="PANTHER" id="PTHR13420:SF7">
    <property type="entry name" value="UPF0235 PROTEIN C15ORF40"/>
    <property type="match status" value="1"/>
</dbReference>
<reference evidence="3 4" key="1">
    <citation type="submission" date="2021-06" db="EMBL/GenBank/DDBJ databases">
        <title>Complete genome of Haloferula helveola possessing various polysaccharide degrading enzymes.</title>
        <authorList>
            <person name="Takami H."/>
            <person name="Huang C."/>
            <person name="Hamasaki K."/>
        </authorList>
    </citation>
    <scope>NUCLEOTIDE SEQUENCE [LARGE SCALE GENOMIC DNA]</scope>
    <source>
        <strain evidence="3 4">CN-1</strain>
    </source>
</reference>
<dbReference type="NCBIfam" id="TIGR00251">
    <property type="entry name" value="DUF167 family protein"/>
    <property type="match status" value="1"/>
</dbReference>
<dbReference type="SUPFAM" id="SSF69786">
    <property type="entry name" value="YggU-like"/>
    <property type="match status" value="1"/>
</dbReference>
<dbReference type="Gene3D" id="3.30.1200.10">
    <property type="entry name" value="YggU-like"/>
    <property type="match status" value="1"/>
</dbReference>
<keyword evidence="4" id="KW-1185">Reference proteome</keyword>
<dbReference type="Pfam" id="PF02594">
    <property type="entry name" value="DUF167"/>
    <property type="match status" value="1"/>
</dbReference>
<comment type="similarity">
    <text evidence="1 2">Belongs to the UPF0235 family.</text>
</comment>
<evidence type="ECO:0000313" key="4">
    <source>
        <dbReference type="Proteomes" id="UP001374893"/>
    </source>
</evidence>
<protein>
    <recommendedName>
        <fullName evidence="2">UPF0235 protein HAHE_29010</fullName>
    </recommendedName>
</protein>
<evidence type="ECO:0000256" key="1">
    <source>
        <dbReference type="ARBA" id="ARBA00010364"/>
    </source>
</evidence>
<accession>A0ABM7REJ9</accession>
<dbReference type="SMART" id="SM01152">
    <property type="entry name" value="DUF167"/>
    <property type="match status" value="1"/>
</dbReference>
<dbReference type="InterPro" id="IPR003746">
    <property type="entry name" value="DUF167"/>
</dbReference>
<dbReference type="PANTHER" id="PTHR13420">
    <property type="entry name" value="UPF0235 PROTEIN C15ORF40"/>
    <property type="match status" value="1"/>
</dbReference>
<organism evidence="3 4">
    <name type="scientific">Haloferula helveola</name>
    <dbReference type="NCBI Taxonomy" id="490095"/>
    <lineage>
        <taxon>Bacteria</taxon>
        <taxon>Pseudomonadati</taxon>
        <taxon>Verrucomicrobiota</taxon>
        <taxon>Verrucomicrobiia</taxon>
        <taxon>Verrucomicrobiales</taxon>
        <taxon>Verrucomicrobiaceae</taxon>
        <taxon>Haloferula</taxon>
    </lineage>
</organism>
<dbReference type="Proteomes" id="UP001374893">
    <property type="component" value="Chromosome"/>
</dbReference>
<sequence>MFQTRRRVYQFPMQLKVLAVPNARKSEWLGWEDDPRAGRVVRIRVGAPPLEGKANAELRAFLAKHLGVSKSRVRLLKGDTSRIKTFEIDGCDELPD</sequence>
<evidence type="ECO:0000313" key="3">
    <source>
        <dbReference type="EMBL" id="BCX48993.1"/>
    </source>
</evidence>
<name>A0ABM7REJ9_9BACT</name>
<dbReference type="EMBL" id="AP024702">
    <property type="protein sequence ID" value="BCX48993.1"/>
    <property type="molecule type" value="Genomic_DNA"/>
</dbReference>
<dbReference type="HAMAP" id="MF_00634">
    <property type="entry name" value="UPF0235"/>
    <property type="match status" value="1"/>
</dbReference>
<evidence type="ECO:0000256" key="2">
    <source>
        <dbReference type="HAMAP-Rule" id="MF_00634"/>
    </source>
</evidence>
<proteinExistence type="inferred from homology"/>